<reference evidence="2 3" key="1">
    <citation type="submission" date="2018-06" db="EMBL/GenBank/DDBJ databases">
        <title>Genomic Encyclopedia of Type Strains, Phase III (KMG-III): the genomes of soil and plant-associated and newly described type strains.</title>
        <authorList>
            <person name="Whitman W."/>
        </authorList>
    </citation>
    <scope>NUCLEOTIDE SEQUENCE [LARGE SCALE GENOMIC DNA]</scope>
    <source>
        <strain evidence="2 3">CECT 7342</strain>
    </source>
</reference>
<dbReference type="GeneID" id="99734251"/>
<comment type="caution">
    <text evidence="2">The sequence shown here is derived from an EMBL/GenBank/DDBJ whole genome shotgun (WGS) entry which is preliminary data.</text>
</comment>
<dbReference type="EMBL" id="QNRM01000023">
    <property type="protein sequence ID" value="RBP11261.1"/>
    <property type="molecule type" value="Genomic_DNA"/>
</dbReference>
<dbReference type="InterPro" id="IPR008964">
    <property type="entry name" value="Invasin/intimin_cell_adhesion"/>
</dbReference>
<organism evidence="2 3">
    <name type="scientific">Achromobacter marplatensis</name>
    <dbReference type="NCBI Taxonomy" id="470868"/>
    <lineage>
        <taxon>Bacteria</taxon>
        <taxon>Pseudomonadati</taxon>
        <taxon>Pseudomonadota</taxon>
        <taxon>Betaproteobacteria</taxon>
        <taxon>Burkholderiales</taxon>
        <taxon>Alcaligenaceae</taxon>
        <taxon>Achromobacter</taxon>
    </lineage>
</organism>
<protein>
    <submittedName>
        <fullName evidence="2">Phage tail tube protein</fullName>
    </submittedName>
</protein>
<dbReference type="Proteomes" id="UP000252124">
    <property type="component" value="Unassembled WGS sequence"/>
</dbReference>
<evidence type="ECO:0000313" key="2">
    <source>
        <dbReference type="EMBL" id="RBP11261.1"/>
    </source>
</evidence>
<dbReference type="Gene3D" id="2.60.40.1080">
    <property type="match status" value="2"/>
</dbReference>
<dbReference type="RefSeq" id="WP_088591452.1">
    <property type="nucleotide sequence ID" value="NZ_CADIJU010000030.1"/>
</dbReference>
<accession>A0ABX9FWE1</accession>
<proteinExistence type="predicted"/>
<dbReference type="SMART" id="SM00635">
    <property type="entry name" value="BID_2"/>
    <property type="match status" value="2"/>
</dbReference>
<feature type="domain" description="BIG2" evidence="1">
    <location>
        <begin position="165"/>
        <end position="242"/>
    </location>
</feature>
<evidence type="ECO:0000313" key="3">
    <source>
        <dbReference type="Proteomes" id="UP000252124"/>
    </source>
</evidence>
<name>A0ABX9FWE1_9BURK</name>
<dbReference type="SUPFAM" id="SSF49373">
    <property type="entry name" value="Invasin/intimin cell-adhesion fragments"/>
    <property type="match status" value="2"/>
</dbReference>
<sequence>MATCKNQKYVGRDVVLEYHIGCGDQLPAETDWKRFAALRTKEFTLEWETADATADDSVGALRENIATFQTLSISGDGTAKASGAGSENLIEITKHVARPDATGGQPVAWMRMTFPDLTFTAFMLVSNMSRSAPFDDVVTFSLEASATGSDFGLIVEDTPNPDAADPTSVEVIPSTLSLTVGQSFDAEAVVLPVGASQSLRWTSSNPAMATVNQVTGQITAIAAGSVTITAASTVAPGVTDTVALTVVPLVQGISVSPTAVSVDEGATQALTASVSPTGAASGLVYESASPAVATVSNVGLITGVAEGSTSVKITSAARPAVSVTVPVTVTPA</sequence>
<keyword evidence="3" id="KW-1185">Reference proteome</keyword>
<dbReference type="InterPro" id="IPR003343">
    <property type="entry name" value="Big_2"/>
</dbReference>
<dbReference type="Pfam" id="PF06199">
    <property type="entry name" value="Phage_tail_2"/>
    <property type="match status" value="1"/>
</dbReference>
<dbReference type="Pfam" id="PF02368">
    <property type="entry name" value="Big_2"/>
    <property type="match status" value="2"/>
</dbReference>
<evidence type="ECO:0000259" key="1">
    <source>
        <dbReference type="SMART" id="SM00635"/>
    </source>
</evidence>
<gene>
    <name evidence="2" type="ORF">DFP87_12322</name>
</gene>
<dbReference type="InterPro" id="IPR011855">
    <property type="entry name" value="Phgtail_TP901_1"/>
</dbReference>
<feature type="domain" description="BIG2" evidence="1">
    <location>
        <begin position="249"/>
        <end position="325"/>
    </location>
</feature>